<accession>A0A2W1N0P8</accession>
<name>A0A2W1N0P8_9FLAO</name>
<protein>
    <submittedName>
        <fullName evidence="1">Protein-tyrosine-phosphatase</fullName>
    </submittedName>
</protein>
<dbReference type="AlphaFoldDB" id="A0A2W1N0P8"/>
<dbReference type="OrthoDB" id="9793058at2"/>
<reference evidence="1 2" key="1">
    <citation type="submission" date="2018-06" db="EMBL/GenBank/DDBJ databases">
        <title>The draft genome sequence of Crocinitomix sp. SM1701.</title>
        <authorList>
            <person name="Zhang X."/>
        </authorList>
    </citation>
    <scope>NUCLEOTIDE SEQUENCE [LARGE SCALE GENOMIC DNA]</scope>
    <source>
        <strain evidence="1 2">SM1701</strain>
    </source>
</reference>
<evidence type="ECO:0000313" key="1">
    <source>
        <dbReference type="EMBL" id="PZE18159.1"/>
    </source>
</evidence>
<keyword evidence="2" id="KW-1185">Reference proteome</keyword>
<organism evidence="1 2">
    <name type="scientific">Putridiphycobacter roseus</name>
    <dbReference type="NCBI Taxonomy" id="2219161"/>
    <lineage>
        <taxon>Bacteria</taxon>
        <taxon>Pseudomonadati</taxon>
        <taxon>Bacteroidota</taxon>
        <taxon>Flavobacteriia</taxon>
        <taxon>Flavobacteriales</taxon>
        <taxon>Crocinitomicaceae</taxon>
        <taxon>Putridiphycobacter</taxon>
    </lineage>
</organism>
<proteinExistence type="predicted"/>
<dbReference type="SUPFAM" id="SSF52788">
    <property type="entry name" value="Phosphotyrosine protein phosphatases I"/>
    <property type="match status" value="1"/>
</dbReference>
<dbReference type="EMBL" id="QKSB01000002">
    <property type="protein sequence ID" value="PZE18159.1"/>
    <property type="molecule type" value="Genomic_DNA"/>
</dbReference>
<dbReference type="InterPro" id="IPR036196">
    <property type="entry name" value="Ptyr_pPase_sf"/>
</dbReference>
<dbReference type="Proteomes" id="UP000249248">
    <property type="component" value="Unassembled WGS sequence"/>
</dbReference>
<gene>
    <name evidence="1" type="ORF">DNU06_05960</name>
</gene>
<dbReference type="RefSeq" id="WP_111062312.1">
    <property type="nucleotide sequence ID" value="NZ_JBHUCU010000002.1"/>
</dbReference>
<comment type="caution">
    <text evidence="1">The sequence shown here is derived from an EMBL/GenBank/DDBJ whole genome shotgun (WGS) entry which is preliminary data.</text>
</comment>
<evidence type="ECO:0000313" key="2">
    <source>
        <dbReference type="Proteomes" id="UP000249248"/>
    </source>
</evidence>
<sequence>MFPKIKQVVDKIDLNDLTAERKKDLDILVEFVQTKQTAQAPILLNFICTHNSRRSQFAQIWAQVAADYYHIEASCFSGGVEVTAFNERAVASLKRFGFEIEQAGATNPVYTVEWANENTRLDMWSKLFDNEKNPTSNFAAIMTCSHADENCPFVAGCEKRIAVRYEDPKNYDDSPLETAFYDYRSFQIATEMFYVFSKIKK</sequence>
<dbReference type="PANTHER" id="PTHR43428">
    <property type="entry name" value="ARSENATE REDUCTASE"/>
    <property type="match status" value="1"/>
</dbReference>
<dbReference type="PANTHER" id="PTHR43428:SF1">
    <property type="entry name" value="ARSENATE REDUCTASE"/>
    <property type="match status" value="1"/>
</dbReference>
<dbReference type="Gene3D" id="3.40.50.2300">
    <property type="match status" value="1"/>
</dbReference>